<name>A0A917FI60_9HYPH</name>
<dbReference type="SUPFAM" id="SSF55785">
    <property type="entry name" value="PYP-like sensor domain (PAS domain)"/>
    <property type="match status" value="1"/>
</dbReference>
<reference evidence="5" key="1">
    <citation type="journal article" date="2014" name="Int. J. Syst. Evol. Microbiol.">
        <title>Complete genome sequence of Corynebacterium casei LMG S-19264T (=DSM 44701T), isolated from a smear-ripened cheese.</title>
        <authorList>
            <consortium name="US DOE Joint Genome Institute (JGI-PGF)"/>
            <person name="Walter F."/>
            <person name="Albersmeier A."/>
            <person name="Kalinowski J."/>
            <person name="Ruckert C."/>
        </authorList>
    </citation>
    <scope>NUCLEOTIDE SEQUENCE</scope>
    <source>
        <strain evidence="5">CCM 7897</strain>
    </source>
</reference>
<dbReference type="InterPro" id="IPR029016">
    <property type="entry name" value="GAF-like_dom_sf"/>
</dbReference>
<dbReference type="NCBIfam" id="TIGR00229">
    <property type="entry name" value="sensory_box"/>
    <property type="match status" value="1"/>
</dbReference>
<dbReference type="SMART" id="SM00065">
    <property type="entry name" value="GAF"/>
    <property type="match status" value="1"/>
</dbReference>
<dbReference type="InterPro" id="IPR035965">
    <property type="entry name" value="PAS-like_dom_sf"/>
</dbReference>
<dbReference type="InterPro" id="IPR029787">
    <property type="entry name" value="Nucleotide_cyclase"/>
</dbReference>
<keyword evidence="6" id="KW-1185">Reference proteome</keyword>
<evidence type="ECO:0000259" key="2">
    <source>
        <dbReference type="PROSITE" id="PS50113"/>
    </source>
</evidence>
<feature type="domain" description="GGDEF" evidence="4">
    <location>
        <begin position="336"/>
        <end position="461"/>
    </location>
</feature>
<dbReference type="Gene3D" id="3.30.70.270">
    <property type="match status" value="1"/>
</dbReference>
<dbReference type="Gene3D" id="3.30.450.40">
    <property type="match status" value="1"/>
</dbReference>
<dbReference type="PROSITE" id="PS50883">
    <property type="entry name" value="EAL"/>
    <property type="match status" value="1"/>
</dbReference>
<reference evidence="5" key="2">
    <citation type="submission" date="2020-09" db="EMBL/GenBank/DDBJ databases">
        <authorList>
            <person name="Sun Q."/>
            <person name="Sedlacek I."/>
        </authorList>
    </citation>
    <scope>NUCLEOTIDE SEQUENCE</scope>
    <source>
        <strain evidence="5">CCM 7897</strain>
    </source>
</reference>
<dbReference type="InterPro" id="IPR000700">
    <property type="entry name" value="PAS-assoc_C"/>
</dbReference>
<organism evidence="5 6">
    <name type="scientific">Azorhizobium oxalatiphilum</name>
    <dbReference type="NCBI Taxonomy" id="980631"/>
    <lineage>
        <taxon>Bacteria</taxon>
        <taxon>Pseudomonadati</taxon>
        <taxon>Pseudomonadota</taxon>
        <taxon>Alphaproteobacteria</taxon>
        <taxon>Hyphomicrobiales</taxon>
        <taxon>Xanthobacteraceae</taxon>
        <taxon>Azorhizobium</taxon>
    </lineage>
</organism>
<dbReference type="CDD" id="cd01948">
    <property type="entry name" value="EAL"/>
    <property type="match status" value="1"/>
</dbReference>
<dbReference type="SMART" id="SM00052">
    <property type="entry name" value="EAL"/>
    <property type="match status" value="1"/>
</dbReference>
<feature type="domain" description="PAS" evidence="1">
    <location>
        <begin position="182"/>
        <end position="237"/>
    </location>
</feature>
<dbReference type="GO" id="GO:0006355">
    <property type="term" value="P:regulation of DNA-templated transcription"/>
    <property type="evidence" value="ECO:0007669"/>
    <property type="project" value="InterPro"/>
</dbReference>
<feature type="domain" description="EAL" evidence="3">
    <location>
        <begin position="470"/>
        <end position="730"/>
    </location>
</feature>
<dbReference type="SUPFAM" id="SSF55073">
    <property type="entry name" value="Nucleotide cyclase"/>
    <property type="match status" value="1"/>
</dbReference>
<gene>
    <name evidence="5" type="ORF">GCM10007301_49250</name>
</gene>
<dbReference type="PANTHER" id="PTHR44757:SF2">
    <property type="entry name" value="BIOFILM ARCHITECTURE MAINTENANCE PROTEIN MBAA"/>
    <property type="match status" value="1"/>
</dbReference>
<dbReference type="Proteomes" id="UP000606044">
    <property type="component" value="Unassembled WGS sequence"/>
</dbReference>
<dbReference type="InterPro" id="IPR003018">
    <property type="entry name" value="GAF"/>
</dbReference>
<dbReference type="SUPFAM" id="SSF141868">
    <property type="entry name" value="EAL domain-like"/>
    <property type="match status" value="1"/>
</dbReference>
<dbReference type="SUPFAM" id="SSF55781">
    <property type="entry name" value="GAF domain-like"/>
    <property type="match status" value="1"/>
</dbReference>
<dbReference type="RefSeq" id="WP_188583528.1">
    <property type="nucleotide sequence ID" value="NZ_BMCT01000009.1"/>
</dbReference>
<dbReference type="PANTHER" id="PTHR44757">
    <property type="entry name" value="DIGUANYLATE CYCLASE DGCP"/>
    <property type="match status" value="1"/>
</dbReference>
<dbReference type="PROSITE" id="PS50112">
    <property type="entry name" value="PAS"/>
    <property type="match status" value="1"/>
</dbReference>
<dbReference type="InterPro" id="IPR043128">
    <property type="entry name" value="Rev_trsase/Diguanyl_cyclase"/>
</dbReference>
<proteinExistence type="predicted"/>
<dbReference type="Pfam" id="PF00563">
    <property type="entry name" value="EAL"/>
    <property type="match status" value="1"/>
</dbReference>
<dbReference type="InterPro" id="IPR035919">
    <property type="entry name" value="EAL_sf"/>
</dbReference>
<dbReference type="Pfam" id="PF01590">
    <property type="entry name" value="GAF"/>
    <property type="match status" value="1"/>
</dbReference>
<dbReference type="AlphaFoldDB" id="A0A917FI60"/>
<dbReference type="EMBL" id="BMCT01000009">
    <property type="protein sequence ID" value="GGF83319.1"/>
    <property type="molecule type" value="Genomic_DNA"/>
</dbReference>
<dbReference type="SMART" id="SM00267">
    <property type="entry name" value="GGDEF"/>
    <property type="match status" value="1"/>
</dbReference>
<dbReference type="InterPro" id="IPR013767">
    <property type="entry name" value="PAS_fold"/>
</dbReference>
<dbReference type="CDD" id="cd00130">
    <property type="entry name" value="PAS"/>
    <property type="match status" value="1"/>
</dbReference>
<dbReference type="PROSITE" id="PS50887">
    <property type="entry name" value="GGDEF"/>
    <property type="match status" value="1"/>
</dbReference>
<dbReference type="SMART" id="SM00091">
    <property type="entry name" value="PAS"/>
    <property type="match status" value="1"/>
</dbReference>
<dbReference type="InterPro" id="IPR000014">
    <property type="entry name" value="PAS"/>
</dbReference>
<dbReference type="Pfam" id="PF00990">
    <property type="entry name" value="GGDEF"/>
    <property type="match status" value="1"/>
</dbReference>
<accession>A0A917FI60</accession>
<comment type="caution">
    <text evidence="5">The sequence shown here is derived from an EMBL/GenBank/DDBJ whole genome shotgun (WGS) entry which is preliminary data.</text>
</comment>
<dbReference type="Gene3D" id="3.30.450.20">
    <property type="entry name" value="PAS domain"/>
    <property type="match status" value="1"/>
</dbReference>
<evidence type="ECO:0000259" key="4">
    <source>
        <dbReference type="PROSITE" id="PS50887"/>
    </source>
</evidence>
<dbReference type="Pfam" id="PF00989">
    <property type="entry name" value="PAS"/>
    <property type="match status" value="1"/>
</dbReference>
<dbReference type="InterPro" id="IPR052155">
    <property type="entry name" value="Biofilm_reg_signaling"/>
</dbReference>
<evidence type="ECO:0000259" key="3">
    <source>
        <dbReference type="PROSITE" id="PS50883"/>
    </source>
</evidence>
<dbReference type="Gene3D" id="3.20.20.450">
    <property type="entry name" value="EAL domain"/>
    <property type="match status" value="1"/>
</dbReference>
<sequence length="732" mass="79267">MGTGTADEVLGLLAELTGAANGAQDLSCLTPGLLGRLAGVFDLQRVSLFKVRDSGGPGVSTVCCVDWTLPGRASLLSGQHPPAHGGGDPILAEWSARRRRGEIVKGLACDFEGYMGGFMRTYGVVNFLTVAVMVNGRWWGHLCGDSADEARVWTLADQRAFQCIAEILSGVIARSGGEQMISEASRRGMLDSAIDAVVIADEAGAIIEFNQAAEIVFGFARADILGRPVTDTILPPQPFASQMEGGGWPPVPADRGLAKRTIEAEARRADASTFPVEVTVSEISSEGRRLFAAHIRDISDRLAARRELERIAYFDEATGLPNRAGLLRLCARRSRLPTGAVVIQMRDLGVLAASLGDEWAKPMVWETANIMRALLPPEADVARTGESEFAVVLWREGDATELAGRLRQRLNTAVVMSARRRFYLRAGIGVVERSGPIADILRDADMASRGSPDGTASLFEDAIRASHQRRLELETALRDAVQHRRSELMLHYQPVVAIATGRIAGFEALARWRPRGLDDVPPSVFVPLAEASGLADSLGDWVIDAAMTDCAAWNASRREEGQETQNVSINLSATQLANPDLAQRIGTRLERHGLKGQQICFELTESAILSQPDLAIRTLHSLRGLGCATAIDDFGTGYSSFSYLQRLPMDVLKIDRSFIQDLVHNERTREIVRVMVGLAHGLGMTVVGEGVETRETLPVLARLGCDYGQGFLLGRPQARATMDTQPSQVAQF</sequence>
<evidence type="ECO:0000313" key="6">
    <source>
        <dbReference type="Proteomes" id="UP000606044"/>
    </source>
</evidence>
<dbReference type="InterPro" id="IPR000160">
    <property type="entry name" value="GGDEF_dom"/>
</dbReference>
<protein>
    <submittedName>
        <fullName evidence="5">Bifunctional diguanylate cyclase/phosphodiesterase</fullName>
    </submittedName>
</protein>
<dbReference type="InterPro" id="IPR001633">
    <property type="entry name" value="EAL_dom"/>
</dbReference>
<evidence type="ECO:0000313" key="5">
    <source>
        <dbReference type="EMBL" id="GGF83319.1"/>
    </source>
</evidence>
<dbReference type="PROSITE" id="PS50113">
    <property type="entry name" value="PAC"/>
    <property type="match status" value="1"/>
</dbReference>
<feature type="domain" description="PAC" evidence="2">
    <location>
        <begin position="260"/>
        <end position="310"/>
    </location>
</feature>
<evidence type="ECO:0000259" key="1">
    <source>
        <dbReference type="PROSITE" id="PS50112"/>
    </source>
</evidence>